<evidence type="ECO:0000313" key="2">
    <source>
        <dbReference type="Proteomes" id="UP000799118"/>
    </source>
</evidence>
<keyword evidence="2" id="KW-1185">Reference proteome</keyword>
<gene>
    <name evidence="1" type="ORF">BT96DRAFT_946305</name>
</gene>
<protein>
    <submittedName>
        <fullName evidence="1">Uncharacterized protein</fullName>
    </submittedName>
</protein>
<dbReference type="AlphaFoldDB" id="A0A6A4GXM7"/>
<reference evidence="1" key="1">
    <citation type="journal article" date="2019" name="Environ. Microbiol.">
        <title>Fungal ecological strategies reflected in gene transcription - a case study of two litter decomposers.</title>
        <authorList>
            <person name="Barbi F."/>
            <person name="Kohler A."/>
            <person name="Barry K."/>
            <person name="Baskaran P."/>
            <person name="Daum C."/>
            <person name="Fauchery L."/>
            <person name="Ihrmark K."/>
            <person name="Kuo A."/>
            <person name="LaButti K."/>
            <person name="Lipzen A."/>
            <person name="Morin E."/>
            <person name="Grigoriev I.V."/>
            <person name="Henrissat B."/>
            <person name="Lindahl B."/>
            <person name="Martin F."/>
        </authorList>
    </citation>
    <scope>NUCLEOTIDE SEQUENCE</scope>
    <source>
        <strain evidence="1">JB14</strain>
    </source>
</reference>
<organism evidence="1 2">
    <name type="scientific">Gymnopus androsaceus JB14</name>
    <dbReference type="NCBI Taxonomy" id="1447944"/>
    <lineage>
        <taxon>Eukaryota</taxon>
        <taxon>Fungi</taxon>
        <taxon>Dikarya</taxon>
        <taxon>Basidiomycota</taxon>
        <taxon>Agaricomycotina</taxon>
        <taxon>Agaricomycetes</taxon>
        <taxon>Agaricomycetidae</taxon>
        <taxon>Agaricales</taxon>
        <taxon>Marasmiineae</taxon>
        <taxon>Omphalotaceae</taxon>
        <taxon>Gymnopus</taxon>
    </lineage>
</organism>
<dbReference type="EMBL" id="ML769666">
    <property type="protein sequence ID" value="KAE9390216.1"/>
    <property type="molecule type" value="Genomic_DNA"/>
</dbReference>
<sequence>MYNLDSQFNFYSEEGLYKLGLWLRQKVLACDEKMKDSEECLRVCGFSEEVLCREWEAQIKGQTKPLPHKSFTHLSYMTGAETNRDAIQAHANDLRKRLADPTSESWEMATVELELEAALKSLCKAHLKVTKKEDVLGVNAKNQLWHLINRSLSWTVWNACIANSAVSSKSTNILKIQCNAGIPESQNLLADTIDFAMTWTLIQQRKVPRNSVALLKIEMECLFTLDVDDDIWLDMGIGYEEERDDTVPPFWLCNDKVQAGIRAMNNRDCCIEEQAWLLKERSALQLWFNEEWRIVNAAIEHMSDAAVQYGTSVEFEET</sequence>
<proteinExistence type="predicted"/>
<dbReference type="Proteomes" id="UP000799118">
    <property type="component" value="Unassembled WGS sequence"/>
</dbReference>
<dbReference type="OrthoDB" id="3253684at2759"/>
<accession>A0A6A4GXM7</accession>
<name>A0A6A4GXM7_9AGAR</name>
<evidence type="ECO:0000313" key="1">
    <source>
        <dbReference type="EMBL" id="KAE9390216.1"/>
    </source>
</evidence>